<dbReference type="EMBL" id="JACBAZ010000017">
    <property type="protein sequence ID" value="NWK57618.1"/>
    <property type="molecule type" value="Genomic_DNA"/>
</dbReference>
<evidence type="ECO:0000256" key="2">
    <source>
        <dbReference type="ARBA" id="ARBA00022692"/>
    </source>
</evidence>
<keyword evidence="1" id="KW-1003">Cell membrane</keyword>
<protein>
    <submittedName>
        <fullName evidence="7">VWA domain-containing protein</fullName>
    </submittedName>
</protein>
<dbReference type="PANTHER" id="PTHR22550:SF5">
    <property type="entry name" value="LEUCINE ZIPPER PROTEIN 4"/>
    <property type="match status" value="1"/>
</dbReference>
<keyword evidence="4 5" id="KW-0472">Membrane</keyword>
<evidence type="ECO:0000256" key="4">
    <source>
        <dbReference type="ARBA" id="ARBA00023136"/>
    </source>
</evidence>
<dbReference type="SUPFAM" id="SSF53300">
    <property type="entry name" value="vWA-like"/>
    <property type="match status" value="1"/>
</dbReference>
<feature type="transmembrane region" description="Helical" evidence="5">
    <location>
        <begin position="300"/>
        <end position="321"/>
    </location>
</feature>
<evidence type="ECO:0000259" key="6">
    <source>
        <dbReference type="PROSITE" id="PS50234"/>
    </source>
</evidence>
<dbReference type="InterPro" id="IPR036465">
    <property type="entry name" value="vWFA_dom_sf"/>
</dbReference>
<dbReference type="InterPro" id="IPR024163">
    <property type="entry name" value="Aerotolerance_reg_N"/>
</dbReference>
<dbReference type="InterPro" id="IPR002035">
    <property type="entry name" value="VWF_A"/>
</dbReference>
<gene>
    <name evidence="7" type="ORF">HW115_18515</name>
</gene>
<dbReference type="InterPro" id="IPR050768">
    <property type="entry name" value="UPF0353/GerABKA_families"/>
</dbReference>
<dbReference type="AlphaFoldDB" id="A0A851GIJ4"/>
<dbReference type="Gene3D" id="3.40.50.410">
    <property type="entry name" value="von Willebrand factor, type A domain"/>
    <property type="match status" value="1"/>
</dbReference>
<evidence type="ECO:0000256" key="1">
    <source>
        <dbReference type="ARBA" id="ARBA00022475"/>
    </source>
</evidence>
<proteinExistence type="predicted"/>
<feature type="transmembrane region" description="Helical" evidence="5">
    <location>
        <begin position="51"/>
        <end position="72"/>
    </location>
</feature>
<accession>A0A851GIJ4</accession>
<dbReference type="PROSITE" id="PS50234">
    <property type="entry name" value="VWFA"/>
    <property type="match status" value="1"/>
</dbReference>
<evidence type="ECO:0000313" key="8">
    <source>
        <dbReference type="Proteomes" id="UP000557872"/>
    </source>
</evidence>
<dbReference type="Proteomes" id="UP000557872">
    <property type="component" value="Unassembled WGS sequence"/>
</dbReference>
<dbReference type="PANTHER" id="PTHR22550">
    <property type="entry name" value="SPORE GERMINATION PROTEIN"/>
    <property type="match status" value="1"/>
</dbReference>
<evidence type="ECO:0000256" key="3">
    <source>
        <dbReference type="ARBA" id="ARBA00022989"/>
    </source>
</evidence>
<keyword evidence="3 5" id="KW-1133">Transmembrane helix</keyword>
<organism evidence="7 8">
    <name type="scientific">Oceaniferula marina</name>
    <dbReference type="NCBI Taxonomy" id="2748318"/>
    <lineage>
        <taxon>Bacteria</taxon>
        <taxon>Pseudomonadati</taxon>
        <taxon>Verrucomicrobiota</taxon>
        <taxon>Verrucomicrobiia</taxon>
        <taxon>Verrucomicrobiales</taxon>
        <taxon>Verrucomicrobiaceae</taxon>
        <taxon>Oceaniferula</taxon>
    </lineage>
</organism>
<keyword evidence="8" id="KW-1185">Reference proteome</keyword>
<evidence type="ECO:0000256" key="5">
    <source>
        <dbReference type="SAM" id="Phobius"/>
    </source>
</evidence>
<feature type="domain" description="VWFA" evidence="6">
    <location>
        <begin position="89"/>
        <end position="281"/>
    </location>
</feature>
<dbReference type="RefSeq" id="WP_178934911.1">
    <property type="nucleotide sequence ID" value="NZ_JACBAZ010000017.1"/>
</dbReference>
<keyword evidence="2 5" id="KW-0812">Transmembrane</keyword>
<comment type="caution">
    <text evidence="7">The sequence shown here is derived from an EMBL/GenBank/DDBJ whole genome shotgun (WGS) entry which is preliminary data.</text>
</comment>
<dbReference type="Pfam" id="PF00092">
    <property type="entry name" value="VWA"/>
    <property type="match status" value="1"/>
</dbReference>
<sequence length="327" mass="36109">MPFTFANPLWLIALLLLIPLLFLSRRPGSTSSVTYSTLSILIGLGEKPKRFPGSISFALMLLSLACAVIALARPQWKQEFSDRKASGVDIVLAIDISYSMEIIDFRLNRRSVQRIDAAKATAEQFIRQRPNDRIGIIAFSGRPYVTSPITLEHDWLIGQLRELQPGLVKEQGTAVGSAIAAASTRLQERPSKSKVVVLVTDGSNNSGQLAPLEAAKHAATLGVKIYTIAIGTEEGRLYNGRQAYPQQEFDTKTLEEIAKITKAEYYRVRDTDKLRETFKSIDQLEKTDIKQHSMVTTTELFPLWTAAALLLALSSLTIQSLTPPPAP</sequence>
<dbReference type="Pfam" id="PF07584">
    <property type="entry name" value="BatA"/>
    <property type="match status" value="1"/>
</dbReference>
<evidence type="ECO:0000313" key="7">
    <source>
        <dbReference type="EMBL" id="NWK57618.1"/>
    </source>
</evidence>
<name>A0A851GIJ4_9BACT</name>
<reference evidence="7 8" key="1">
    <citation type="submission" date="2020-07" db="EMBL/GenBank/DDBJ databases">
        <title>Roseicoccus Jingziensis gen. nov., sp. nov., isolated from coastal seawater.</title>
        <authorList>
            <person name="Feng X."/>
        </authorList>
    </citation>
    <scope>NUCLEOTIDE SEQUENCE [LARGE SCALE GENOMIC DNA]</scope>
    <source>
        <strain evidence="7 8">N1E253</strain>
    </source>
</reference>
<dbReference type="SMART" id="SM00327">
    <property type="entry name" value="VWA"/>
    <property type="match status" value="1"/>
</dbReference>